<organism evidence="4 5">
    <name type="scientific">Coccomyxa viridis</name>
    <dbReference type="NCBI Taxonomy" id="1274662"/>
    <lineage>
        <taxon>Eukaryota</taxon>
        <taxon>Viridiplantae</taxon>
        <taxon>Chlorophyta</taxon>
        <taxon>core chlorophytes</taxon>
        <taxon>Trebouxiophyceae</taxon>
        <taxon>Trebouxiophyceae incertae sedis</taxon>
        <taxon>Coccomyxaceae</taxon>
        <taxon>Coccomyxa</taxon>
    </lineage>
</organism>
<dbReference type="CDD" id="cd14686">
    <property type="entry name" value="bZIP"/>
    <property type="match status" value="1"/>
</dbReference>
<proteinExistence type="predicted"/>
<feature type="region of interest" description="Disordered" evidence="2">
    <location>
        <begin position="20"/>
        <end position="261"/>
    </location>
</feature>
<evidence type="ECO:0000313" key="5">
    <source>
        <dbReference type="Proteomes" id="UP001497392"/>
    </source>
</evidence>
<feature type="region of interest" description="Disordered" evidence="2">
    <location>
        <begin position="335"/>
        <end position="483"/>
    </location>
</feature>
<feature type="region of interest" description="Disordered" evidence="2">
    <location>
        <begin position="567"/>
        <end position="642"/>
    </location>
</feature>
<dbReference type="SUPFAM" id="SSF57959">
    <property type="entry name" value="Leucine zipper domain"/>
    <property type="match status" value="1"/>
</dbReference>
<evidence type="ECO:0000256" key="2">
    <source>
        <dbReference type="SAM" id="MobiDB-lite"/>
    </source>
</evidence>
<feature type="domain" description="BZIP" evidence="3">
    <location>
        <begin position="266"/>
        <end position="314"/>
    </location>
</feature>
<keyword evidence="1" id="KW-0175">Coiled coil</keyword>
<accession>A0ABP1GB94</accession>
<feature type="compositionally biased region" description="Low complexity" evidence="2">
    <location>
        <begin position="352"/>
        <end position="366"/>
    </location>
</feature>
<feature type="compositionally biased region" description="Polar residues" evidence="2">
    <location>
        <begin position="581"/>
        <end position="591"/>
    </location>
</feature>
<dbReference type="Gene3D" id="1.20.5.170">
    <property type="match status" value="1"/>
</dbReference>
<comment type="caution">
    <text evidence="4">The sequence shown here is derived from an EMBL/GenBank/DDBJ whole genome shotgun (WGS) entry which is preliminary data.</text>
</comment>
<feature type="region of interest" description="Disordered" evidence="2">
    <location>
        <begin position="508"/>
        <end position="530"/>
    </location>
</feature>
<feature type="compositionally biased region" description="Low complexity" evidence="2">
    <location>
        <begin position="63"/>
        <end position="79"/>
    </location>
</feature>
<dbReference type="Proteomes" id="UP001497392">
    <property type="component" value="Unassembled WGS sequence"/>
</dbReference>
<feature type="compositionally biased region" description="Basic and acidic residues" evidence="2">
    <location>
        <begin position="251"/>
        <end position="260"/>
    </location>
</feature>
<dbReference type="EMBL" id="CAXHTA020000017">
    <property type="protein sequence ID" value="CAL5227844.1"/>
    <property type="molecule type" value="Genomic_DNA"/>
</dbReference>
<feature type="compositionally biased region" description="Polar residues" evidence="2">
    <location>
        <begin position="129"/>
        <end position="139"/>
    </location>
</feature>
<dbReference type="PROSITE" id="PS50217">
    <property type="entry name" value="BZIP"/>
    <property type="match status" value="1"/>
</dbReference>
<reference evidence="4 5" key="1">
    <citation type="submission" date="2024-06" db="EMBL/GenBank/DDBJ databases">
        <authorList>
            <person name="Kraege A."/>
            <person name="Thomma B."/>
        </authorList>
    </citation>
    <scope>NUCLEOTIDE SEQUENCE [LARGE SCALE GENOMIC DNA]</scope>
</reference>
<name>A0ABP1GB94_9CHLO</name>
<feature type="compositionally biased region" description="Polar residues" evidence="2">
    <location>
        <begin position="335"/>
        <end position="346"/>
    </location>
</feature>
<keyword evidence="5" id="KW-1185">Reference proteome</keyword>
<gene>
    <name evidence="4" type="primary">g10876</name>
    <name evidence="4" type="ORF">VP750_LOCUS9750</name>
</gene>
<sequence>MSDIRRLQTPTEDDLAWLVEAQGHPSDEPRSSAPASREQQHPFDQVSGLAMLPELTLQQGSVPASAGSTFSAAASSPTALRSQVGNMERQATFPPPVSRLITTGLRTRAQAAEQPGASMEPQARLTRAASESTTGTPGASESPATRGGRPPRARSGTISGVSSVREEAEAAQRASASAQLPESPGIYRSLRKRPNLNYAQAADDPGDEDSESDASSFPMSEEEEKKATTKQAEPKKGQRGRKRRTEPIVVTKEDGTREEVSPQVYRRLRRRVTNRLSARRMRQKRAEEREAIAQETNKLQQENTTLRMRMAELEGANKNLAREAYGWRTRYEQLAQHSGLPSSQHLQPPQQPQQQAQPQQQQQQQQGSYVSPGSDRRSHSMPTPQQLPDPLQRSISPGGFDSFSLAADFPSLTMLSPQSQQQQQQQQQPPPSLTRQQLPSYDLSSGLATQRLPGGRSTLGFFPPLPPLQTASPTEIPTPQMDREQLRSSQAGGLYSGGFTHLQSPPFPASPMQAAASQGREAGPSMDRPIMSPRHYSAPNLSQGIGDIYTGPRMLEQRMASQGMAFGQQQQHAIDPGSYGQLGTQLQGSFGQPSQRRSQAARSSAGMKLSERASAPAPLPMGHLGSQPFSSHMPLPDRDTEM</sequence>
<protein>
    <submittedName>
        <fullName evidence="4">G10876 protein</fullName>
    </submittedName>
</protein>
<evidence type="ECO:0000313" key="4">
    <source>
        <dbReference type="EMBL" id="CAL5227844.1"/>
    </source>
</evidence>
<dbReference type="InterPro" id="IPR046347">
    <property type="entry name" value="bZIP_sf"/>
</dbReference>
<evidence type="ECO:0000256" key="1">
    <source>
        <dbReference type="SAM" id="Coils"/>
    </source>
</evidence>
<feature type="compositionally biased region" description="Basic and acidic residues" evidence="2">
    <location>
        <begin position="223"/>
        <end position="236"/>
    </location>
</feature>
<feature type="coiled-coil region" evidence="1">
    <location>
        <begin position="278"/>
        <end position="323"/>
    </location>
</feature>
<dbReference type="InterPro" id="IPR004827">
    <property type="entry name" value="bZIP"/>
</dbReference>
<feature type="compositionally biased region" description="Low complexity" evidence="2">
    <location>
        <begin position="142"/>
        <end position="163"/>
    </location>
</feature>
<evidence type="ECO:0000259" key="3">
    <source>
        <dbReference type="PROSITE" id="PS50217"/>
    </source>
</evidence>
<feature type="compositionally biased region" description="Low complexity" evidence="2">
    <location>
        <begin position="592"/>
        <end position="605"/>
    </location>
</feature>
<feature type="compositionally biased region" description="Low complexity" evidence="2">
    <location>
        <begin position="410"/>
        <end position="440"/>
    </location>
</feature>